<organism evidence="12 13">
    <name type="scientific">Lacrimispora amygdalina</name>
    <dbReference type="NCBI Taxonomy" id="253257"/>
    <lineage>
        <taxon>Bacteria</taxon>
        <taxon>Bacillati</taxon>
        <taxon>Bacillota</taxon>
        <taxon>Clostridia</taxon>
        <taxon>Lachnospirales</taxon>
        <taxon>Lachnospiraceae</taxon>
        <taxon>Lacrimispora</taxon>
    </lineage>
</organism>
<comment type="caution">
    <text evidence="12">The sequence shown here is derived from an EMBL/GenBank/DDBJ whole genome shotgun (WGS) entry which is preliminary data.</text>
</comment>
<feature type="active site" evidence="9">
    <location>
        <position position="428"/>
    </location>
</feature>
<dbReference type="PANTHER" id="PTHR22298">
    <property type="entry name" value="ENDO-1,4-BETA-GLUCANASE"/>
    <property type="match status" value="1"/>
</dbReference>
<keyword evidence="5 8" id="KW-0119">Carbohydrate metabolism</keyword>
<dbReference type="InterPro" id="IPR036966">
    <property type="entry name" value="CBM3_sf"/>
</dbReference>
<dbReference type="EMBL" id="QOHO01000028">
    <property type="protein sequence ID" value="RFZ79064.1"/>
    <property type="molecule type" value="Genomic_DNA"/>
</dbReference>
<reference evidence="12 13" key="1">
    <citation type="submission" date="2018-07" db="EMBL/GenBank/DDBJ databases">
        <title>New species, Clostridium PI-S10-A1B.</title>
        <authorList>
            <person name="Krishna G."/>
            <person name="Summeta K."/>
            <person name="Shikha S."/>
            <person name="Prabhu P.B."/>
            <person name="Suresh K."/>
        </authorList>
    </citation>
    <scope>NUCLEOTIDE SEQUENCE [LARGE SCALE GENOMIC DNA]</scope>
    <source>
        <strain evidence="12 13">PI-S10-A1B</strain>
    </source>
</reference>
<comment type="similarity">
    <text evidence="8 10">Belongs to the glycosyl hydrolase 9 (cellulase E) family.</text>
</comment>
<gene>
    <name evidence="12" type="ORF">DS742_09985</name>
</gene>
<evidence type="ECO:0000256" key="7">
    <source>
        <dbReference type="ARBA" id="ARBA00023326"/>
    </source>
</evidence>
<dbReference type="AlphaFoldDB" id="A0A3E2NDK9"/>
<evidence type="ECO:0000256" key="1">
    <source>
        <dbReference type="ARBA" id="ARBA00000966"/>
    </source>
</evidence>
<evidence type="ECO:0000256" key="4">
    <source>
        <dbReference type="ARBA" id="ARBA00023001"/>
    </source>
</evidence>
<evidence type="ECO:0000256" key="9">
    <source>
        <dbReference type="PROSITE-ProRule" id="PRU10060"/>
    </source>
</evidence>
<accession>A0A3E2NDK9</accession>
<dbReference type="Gene3D" id="2.60.40.710">
    <property type="entry name" value="Endoglucanase-like"/>
    <property type="match status" value="2"/>
</dbReference>
<keyword evidence="4 10" id="KW-0136">Cellulose degradation</keyword>
<feature type="domain" description="CBM3" evidence="11">
    <location>
        <begin position="729"/>
        <end position="880"/>
    </location>
</feature>
<feature type="active site" evidence="9">
    <location>
        <position position="437"/>
    </location>
</feature>
<dbReference type="PROSITE" id="PS51172">
    <property type="entry name" value="CBM3"/>
    <property type="match status" value="2"/>
</dbReference>
<dbReference type="PROSITE" id="PS00698">
    <property type="entry name" value="GH9_3"/>
    <property type="match status" value="1"/>
</dbReference>
<dbReference type="InterPro" id="IPR005102">
    <property type="entry name" value="Carbo-bd_X2"/>
</dbReference>
<dbReference type="Pfam" id="PF00942">
    <property type="entry name" value="CBM_3"/>
    <property type="match status" value="2"/>
</dbReference>
<dbReference type="PROSITE" id="PS00592">
    <property type="entry name" value="GH9_2"/>
    <property type="match status" value="1"/>
</dbReference>
<evidence type="ECO:0000259" key="11">
    <source>
        <dbReference type="PROSITE" id="PS51172"/>
    </source>
</evidence>
<name>A0A3E2NDK9_9FIRM</name>
<dbReference type="InterPro" id="IPR033126">
    <property type="entry name" value="Glyco_hydro_9_Asp/Glu_AS"/>
</dbReference>
<evidence type="ECO:0000256" key="2">
    <source>
        <dbReference type="ARBA" id="ARBA00022729"/>
    </source>
</evidence>
<dbReference type="Pfam" id="PF00759">
    <property type="entry name" value="Glyco_hydro_9"/>
    <property type="match status" value="1"/>
</dbReference>
<dbReference type="SUPFAM" id="SSF81296">
    <property type="entry name" value="E set domains"/>
    <property type="match status" value="1"/>
</dbReference>
<dbReference type="GO" id="GO:0008810">
    <property type="term" value="F:cellulase activity"/>
    <property type="evidence" value="ECO:0007669"/>
    <property type="project" value="UniProtKB-EC"/>
</dbReference>
<dbReference type="Proteomes" id="UP000260680">
    <property type="component" value="Unassembled WGS sequence"/>
</dbReference>
<dbReference type="InterPro" id="IPR013783">
    <property type="entry name" value="Ig-like_fold"/>
</dbReference>
<dbReference type="InterPro" id="IPR008965">
    <property type="entry name" value="CBM2/CBM3_carb-bd_dom_sf"/>
</dbReference>
<dbReference type="EC" id="3.2.1.4" evidence="10"/>
<keyword evidence="2" id="KW-0732">Signal</keyword>
<keyword evidence="6 8" id="KW-0326">Glycosidase</keyword>
<evidence type="ECO:0000313" key="13">
    <source>
        <dbReference type="Proteomes" id="UP000260680"/>
    </source>
</evidence>
<dbReference type="InterPro" id="IPR012341">
    <property type="entry name" value="6hp_glycosidase-like_sf"/>
</dbReference>
<evidence type="ECO:0000256" key="8">
    <source>
        <dbReference type="PROSITE-ProRule" id="PRU10059"/>
    </source>
</evidence>
<comment type="catalytic activity">
    <reaction evidence="1 10">
        <text>Endohydrolysis of (1-&gt;4)-beta-D-glucosidic linkages in cellulose, lichenin and cereal beta-D-glucans.</text>
        <dbReference type="EC" id="3.2.1.4"/>
    </reaction>
</comment>
<dbReference type="GO" id="GO:0030245">
    <property type="term" value="P:cellulose catabolic process"/>
    <property type="evidence" value="ECO:0007669"/>
    <property type="project" value="UniProtKB-KW"/>
</dbReference>
<evidence type="ECO:0000256" key="6">
    <source>
        <dbReference type="ARBA" id="ARBA00023295"/>
    </source>
</evidence>
<dbReference type="SUPFAM" id="SSF48208">
    <property type="entry name" value="Six-hairpin glycosidases"/>
    <property type="match status" value="1"/>
</dbReference>
<proteinExistence type="inferred from homology"/>
<evidence type="ECO:0000256" key="10">
    <source>
        <dbReference type="RuleBase" id="RU361166"/>
    </source>
</evidence>
<dbReference type="SMART" id="SM01067">
    <property type="entry name" value="CBM_3"/>
    <property type="match status" value="2"/>
</dbReference>
<dbReference type="RefSeq" id="WP_117416862.1">
    <property type="nucleotide sequence ID" value="NZ_QOHO01000028.1"/>
</dbReference>
<dbReference type="SUPFAM" id="SSF49384">
    <property type="entry name" value="Carbohydrate-binding domain"/>
    <property type="match status" value="2"/>
</dbReference>
<evidence type="ECO:0000256" key="3">
    <source>
        <dbReference type="ARBA" id="ARBA00022801"/>
    </source>
</evidence>
<sequence>MSIKKSTTPAAQPAKAESNYNYGEALQKAIMFYEFQRSGKLPADIRNNWRGDSGLSDGSDAGIDLTGGWYDAGDHVKFNLPMAYSAAMLAWSVYEAEDALKESGQLEYLLKEIKWVTDYLIKCHPTVDVFYYQVGNGNTDHSWWGPAEVMQMGRPSYKVDVNSPGSTVSAAAAAALAAAGVIYADRDPGYARTCIQHAKELFSFADKTKSDSGYTAANGFYTSSSGFYDELSWSCVWLYIATKDSAYLEKAESYVPHWGTESQSSTISYKWAQCWDDVHYGAALLLAKITGKEVYKNSTQMHLDYWSTGYNGSRISYTPKGLAWLDSWGALRYATTTAFLASVYADWSGCSKEKAEIYKKFAKQQVDYALGSSGRSFVVGFGINSPKRPHHRTSHSSWADSMTVPAYHRHTLYGALAGGPDKDDSYTDEVNNYVNNEVACDYNAGFVGALAKLYGEYGGDPIADFTAMEEVTNDEYFVEAGINASGSNFIEIKAVLNNCSGWPARMGDHLSFKYFVNIKEAVNAGYTADDFTITANYNQGAAVSRLLPWAEADNIYYVNVDFTKTKIYPGGQSAYKKEIQFRIAGPENMASGDRSNDYSYTGLGGATSGKVVKTSYIPVYDAGVKVFGDEPGSSPASSSISPVTASFDKFNPEDVSVTVIYNGNTLDNIKNGTDLLVKDTDYVISDNIVTILSSYLAGKSVGKLGLIFNFSGGNDPVLTITVTDSSVITTGDLKVQAYNMNTPGNVSSIAAKIRLYNTGTGDISLSDVKLRYYYTIDGEKEQQFWCDWSSAGTANVTGTFVKMKEAKSDADYYLEIGFNKASGTLSAGESMELQVRFSKSDWTNYTQTNDYSYQGTGSVYADCDKITAYLAGNLQWGTEP</sequence>
<dbReference type="Pfam" id="PF03442">
    <property type="entry name" value="CBM_X2"/>
    <property type="match status" value="1"/>
</dbReference>
<keyword evidence="3 8" id="KW-0378">Hydrolase</keyword>
<dbReference type="InterPro" id="IPR001956">
    <property type="entry name" value="CBM3"/>
</dbReference>
<dbReference type="InterPro" id="IPR008928">
    <property type="entry name" value="6-hairpin_glycosidase_sf"/>
</dbReference>
<dbReference type="Gene3D" id="2.60.40.10">
    <property type="entry name" value="Immunoglobulins"/>
    <property type="match status" value="1"/>
</dbReference>
<dbReference type="InterPro" id="IPR014756">
    <property type="entry name" value="Ig_E-set"/>
</dbReference>
<dbReference type="InterPro" id="IPR018221">
    <property type="entry name" value="Glyco_hydro_9_His_AS"/>
</dbReference>
<dbReference type="Gene3D" id="1.50.10.10">
    <property type="match status" value="1"/>
</dbReference>
<keyword evidence="7 8" id="KW-0624">Polysaccharide degradation</keyword>
<feature type="active site" evidence="8">
    <location>
        <position position="390"/>
    </location>
</feature>
<feature type="domain" description="CBM3" evidence="11">
    <location>
        <begin position="471"/>
        <end position="632"/>
    </location>
</feature>
<protein>
    <recommendedName>
        <fullName evidence="10">Endoglucanase</fullName>
        <ecNumber evidence="10">3.2.1.4</ecNumber>
    </recommendedName>
</protein>
<evidence type="ECO:0000313" key="12">
    <source>
        <dbReference type="EMBL" id="RFZ79064.1"/>
    </source>
</evidence>
<dbReference type="GO" id="GO:0030248">
    <property type="term" value="F:cellulose binding"/>
    <property type="evidence" value="ECO:0007669"/>
    <property type="project" value="InterPro"/>
</dbReference>
<dbReference type="OrthoDB" id="9758662at2"/>
<dbReference type="InterPro" id="IPR001701">
    <property type="entry name" value="Glyco_hydro_9"/>
</dbReference>
<dbReference type="FunFam" id="1.50.10.10:FF:000020">
    <property type="entry name" value="Endoglucanase"/>
    <property type="match status" value="1"/>
</dbReference>
<evidence type="ECO:0000256" key="5">
    <source>
        <dbReference type="ARBA" id="ARBA00023277"/>
    </source>
</evidence>